<dbReference type="PROSITE" id="PS00059">
    <property type="entry name" value="ADH_ZINC"/>
    <property type="match status" value="1"/>
</dbReference>
<comment type="caution">
    <text evidence="8">The sequence shown here is derived from an EMBL/GenBank/DDBJ whole genome shotgun (WGS) entry which is preliminary data.</text>
</comment>
<keyword evidence="9" id="KW-1185">Reference proteome</keyword>
<keyword evidence="3 6" id="KW-0479">Metal-binding</keyword>
<evidence type="ECO:0000259" key="7">
    <source>
        <dbReference type="SMART" id="SM00829"/>
    </source>
</evidence>
<evidence type="ECO:0000256" key="6">
    <source>
        <dbReference type="RuleBase" id="RU361277"/>
    </source>
</evidence>
<comment type="cofactor">
    <cofactor evidence="1 6">
        <name>Zn(2+)</name>
        <dbReference type="ChEBI" id="CHEBI:29105"/>
    </cofactor>
</comment>
<dbReference type="RefSeq" id="WP_320551841.1">
    <property type="nucleotide sequence ID" value="NZ_JAQLOK010000004.1"/>
</dbReference>
<accession>A0ABT6BCY4</accession>
<comment type="similarity">
    <text evidence="2 6">Belongs to the zinc-containing alcohol dehydrogenase family.</text>
</comment>
<evidence type="ECO:0000313" key="9">
    <source>
        <dbReference type="Proteomes" id="UP001528850"/>
    </source>
</evidence>
<dbReference type="InterPro" id="IPR013149">
    <property type="entry name" value="ADH-like_C"/>
</dbReference>
<dbReference type="InterPro" id="IPR013154">
    <property type="entry name" value="ADH-like_N"/>
</dbReference>
<dbReference type="Proteomes" id="UP001528850">
    <property type="component" value="Unassembled WGS sequence"/>
</dbReference>
<protein>
    <submittedName>
        <fullName evidence="8">Zinc-binding dehydrogenase</fullName>
    </submittedName>
</protein>
<evidence type="ECO:0000256" key="1">
    <source>
        <dbReference type="ARBA" id="ARBA00001947"/>
    </source>
</evidence>
<dbReference type="InterPro" id="IPR011032">
    <property type="entry name" value="GroES-like_sf"/>
</dbReference>
<dbReference type="SMART" id="SM00829">
    <property type="entry name" value="PKS_ER"/>
    <property type="match status" value="1"/>
</dbReference>
<dbReference type="InterPro" id="IPR002328">
    <property type="entry name" value="ADH_Zn_CS"/>
</dbReference>
<dbReference type="PANTHER" id="PTHR43350:SF19">
    <property type="entry name" value="D-GULOSIDE 3-DEHYDROGENASE"/>
    <property type="match status" value="1"/>
</dbReference>
<evidence type="ECO:0000256" key="5">
    <source>
        <dbReference type="ARBA" id="ARBA00023002"/>
    </source>
</evidence>
<feature type="domain" description="Enoyl reductase (ER)" evidence="7">
    <location>
        <begin position="16"/>
        <end position="321"/>
    </location>
</feature>
<reference evidence="8 9" key="1">
    <citation type="journal article" date="2024" name="Curr. Microbiol.">
        <title>Luteibacter sahnii sp. nov., A Novel Yellow-Colored Xanthomonadin Pigment Producing Probiotic Bacterium from Healthy Rice Seed Microbiome.</title>
        <authorList>
            <person name="Jaiswal G."/>
            <person name="Rana R."/>
            <person name="Nayak P.K."/>
            <person name="Chouhan R."/>
            <person name="Gandhi S.G."/>
            <person name="Patel H.K."/>
            <person name="Patil P.B."/>
        </authorList>
    </citation>
    <scope>NUCLEOTIDE SEQUENCE [LARGE SCALE GENOMIC DNA]</scope>
    <source>
        <strain evidence="8 9">PPL201</strain>
    </source>
</reference>
<dbReference type="InterPro" id="IPR020843">
    <property type="entry name" value="ER"/>
</dbReference>
<name>A0ABT6BCY4_9GAMM</name>
<dbReference type="EMBL" id="JARJJS010000003">
    <property type="protein sequence ID" value="MDF4025907.1"/>
    <property type="molecule type" value="Genomic_DNA"/>
</dbReference>
<sequence length="327" mass="34980">MNDSPGMRAAVLTAPGAFDVTDAPLPVPGPGQVRVRLKGSGLCASNLPAFEGRPWFDYPMEPGHLGHEGWGTVDAVGDGVTSVRCGDAVAVLSYRAYADYDLADAAHVVPLPPSLAGQSFPGEALGCAMNIYRRGDVRSDDTVAVVGVGFLGAALIQLAARAGARVVAVARTEAALDLARRCGASHTLVMDDHQRLLEAMSTYTHGDFCQRVFECTGKNWPLDLAGEFTGARGRLVIAGFHQDGMRQVNVQLWNWRGIDVINAHERDPAIATEGIRLAVEAVVDGRLDLSLLITHRFPLRRIGEAMGYVRARPPGFVKAVVEMEEAT</sequence>
<dbReference type="CDD" id="cd08269">
    <property type="entry name" value="Zn_ADH9"/>
    <property type="match status" value="1"/>
</dbReference>
<dbReference type="Gene3D" id="3.40.50.720">
    <property type="entry name" value="NAD(P)-binding Rossmann-like Domain"/>
    <property type="match status" value="1"/>
</dbReference>
<evidence type="ECO:0000256" key="4">
    <source>
        <dbReference type="ARBA" id="ARBA00022833"/>
    </source>
</evidence>
<evidence type="ECO:0000313" key="8">
    <source>
        <dbReference type="EMBL" id="MDF4025907.1"/>
    </source>
</evidence>
<evidence type="ECO:0000256" key="3">
    <source>
        <dbReference type="ARBA" id="ARBA00022723"/>
    </source>
</evidence>
<evidence type="ECO:0000256" key="2">
    <source>
        <dbReference type="ARBA" id="ARBA00008072"/>
    </source>
</evidence>
<dbReference type="Gene3D" id="3.90.180.10">
    <property type="entry name" value="Medium-chain alcohol dehydrogenases, catalytic domain"/>
    <property type="match status" value="2"/>
</dbReference>
<keyword evidence="5" id="KW-0560">Oxidoreductase</keyword>
<keyword evidence="4 6" id="KW-0862">Zinc</keyword>
<dbReference type="Pfam" id="PF08240">
    <property type="entry name" value="ADH_N"/>
    <property type="match status" value="1"/>
</dbReference>
<proteinExistence type="inferred from homology"/>
<dbReference type="SUPFAM" id="SSF50129">
    <property type="entry name" value="GroES-like"/>
    <property type="match status" value="1"/>
</dbReference>
<organism evidence="8 9">
    <name type="scientific">Luteibacter sahnii</name>
    <dbReference type="NCBI Taxonomy" id="3021977"/>
    <lineage>
        <taxon>Bacteria</taxon>
        <taxon>Pseudomonadati</taxon>
        <taxon>Pseudomonadota</taxon>
        <taxon>Gammaproteobacteria</taxon>
        <taxon>Lysobacterales</taxon>
        <taxon>Rhodanobacteraceae</taxon>
        <taxon>Luteibacter</taxon>
    </lineage>
</organism>
<dbReference type="InterPro" id="IPR036291">
    <property type="entry name" value="NAD(P)-bd_dom_sf"/>
</dbReference>
<dbReference type="SUPFAM" id="SSF51735">
    <property type="entry name" value="NAD(P)-binding Rossmann-fold domains"/>
    <property type="match status" value="1"/>
</dbReference>
<dbReference type="Pfam" id="PF00107">
    <property type="entry name" value="ADH_zinc_N"/>
    <property type="match status" value="1"/>
</dbReference>
<gene>
    <name evidence="8" type="ORF">P3W24_13095</name>
</gene>
<dbReference type="PANTHER" id="PTHR43350">
    <property type="entry name" value="NAD-DEPENDENT ALCOHOL DEHYDROGENASE"/>
    <property type="match status" value="1"/>
</dbReference>